<sequence length="751" mass="84867">MQAQQSALITGDEELRRVAQRCLGSEERYSFVVGPSRSGKSTRLPVILAGLSRKKVICVQPNDWVAQYHATWIDQSIEANTYDGKRVTVGFQKDEEESSIAFVPQYDVTYMSYKWLYRMFVAANDRKLSLLHDEDTIEEHMTKQTKVLRATLKTLRAKSSPPIGFVILDEVHAQSVTQELGYIALHAATSNIVEAPIGFKPETKVITTTAYPQNDTFQGCFGLSNVQIDQRTIKIDRGLAPTPRTHIRETYCAGSVVRPFMYHISSIRATAEIFKTNPNARVLLILNAMCSTRNIVRQSLKLQRLAKVFDLETASHRSLVFGRSAGPIIVLATSSFASRIPVRGITDVICPPNQLLPALSKQIHRQVLVSVELALWELAWAKSHLDPACRKPTIHYFFPSDYHSQLIAGHGARFRGGDFVDLLIGVIRIGQNAALRRRTPLRFDIPLEARDRALRQLTTPPVTVELLEKEDVTEFFLTLDGHAPIMANLWDRYNIDRRQGFFFGRLQDVIKLKNLIPADQRFATMVAICMAVFGEDPILRKAGPSSNVVPERLEDVFGRIHHTFYLGGRTEFTSDSWINAVVWMDFKRRAIDRRSDFVDFVLLELLAKALSLDEASKQALCNGSFLGTVELFNQANTLAGDMVVDVIWQSHMETYQYDLAYVTYRQSVNMVDICSGVTIDYAPNFTMVDLLEQAEKAKKNHRDGFYVTGTAWVRLELQNLTVVPKRIICKITDGSEAPWDIRSHLQLDPVV</sequence>
<keyword evidence="2" id="KW-1185">Reference proteome</keyword>
<gene>
    <name evidence="1" type="ORF">NUW58_g816</name>
</gene>
<comment type="caution">
    <text evidence="1">The sequence shown here is derived from an EMBL/GenBank/DDBJ whole genome shotgun (WGS) entry which is preliminary data.</text>
</comment>
<dbReference type="Proteomes" id="UP001143856">
    <property type="component" value="Unassembled WGS sequence"/>
</dbReference>
<name>A0ACC1PPV0_9PEZI</name>
<evidence type="ECO:0000313" key="2">
    <source>
        <dbReference type="Proteomes" id="UP001143856"/>
    </source>
</evidence>
<evidence type="ECO:0000313" key="1">
    <source>
        <dbReference type="EMBL" id="KAJ2996913.1"/>
    </source>
</evidence>
<reference evidence="1" key="1">
    <citation type="submission" date="2022-10" db="EMBL/GenBank/DDBJ databases">
        <title>Genome Sequence of Xylaria curta.</title>
        <authorList>
            <person name="Buettner E."/>
        </authorList>
    </citation>
    <scope>NUCLEOTIDE SEQUENCE</scope>
    <source>
        <strain evidence="1">Babe10</strain>
    </source>
</reference>
<dbReference type="EMBL" id="JAPDGR010000076">
    <property type="protein sequence ID" value="KAJ2996913.1"/>
    <property type="molecule type" value="Genomic_DNA"/>
</dbReference>
<proteinExistence type="predicted"/>
<organism evidence="1 2">
    <name type="scientific">Xylaria curta</name>
    <dbReference type="NCBI Taxonomy" id="42375"/>
    <lineage>
        <taxon>Eukaryota</taxon>
        <taxon>Fungi</taxon>
        <taxon>Dikarya</taxon>
        <taxon>Ascomycota</taxon>
        <taxon>Pezizomycotina</taxon>
        <taxon>Sordariomycetes</taxon>
        <taxon>Xylariomycetidae</taxon>
        <taxon>Xylariales</taxon>
        <taxon>Xylariaceae</taxon>
        <taxon>Xylaria</taxon>
    </lineage>
</organism>
<protein>
    <submittedName>
        <fullName evidence="1">Uncharacterized protein</fullName>
    </submittedName>
</protein>
<accession>A0ACC1PPV0</accession>